<evidence type="ECO:0000256" key="1">
    <source>
        <dbReference type="SAM" id="MobiDB-lite"/>
    </source>
</evidence>
<dbReference type="RefSeq" id="WP_091997717.1">
    <property type="nucleotide sequence ID" value="NZ_FOUR01000001.1"/>
</dbReference>
<name>A0A1I4QSX4_9GAMM</name>
<dbReference type="SUPFAM" id="SSF81901">
    <property type="entry name" value="HCP-like"/>
    <property type="match status" value="2"/>
</dbReference>
<dbReference type="PANTHER" id="PTHR11102:SF160">
    <property type="entry name" value="ERAD-ASSOCIATED E3 UBIQUITIN-PROTEIN LIGASE COMPONENT HRD3"/>
    <property type="match status" value="1"/>
</dbReference>
<dbReference type="InterPro" id="IPR011990">
    <property type="entry name" value="TPR-like_helical_dom_sf"/>
</dbReference>
<gene>
    <name evidence="2" type="ORF">SAMN04487961_0239</name>
</gene>
<keyword evidence="3" id="KW-1185">Reference proteome</keyword>
<evidence type="ECO:0000313" key="3">
    <source>
        <dbReference type="Proteomes" id="UP000199339"/>
    </source>
</evidence>
<dbReference type="OrthoDB" id="6383809at2"/>
<dbReference type="InterPro" id="IPR050767">
    <property type="entry name" value="Sel1_AlgK"/>
</dbReference>
<sequence>MIHKASTAMLLLMGIAGCSGLPDMQRAEQEAAAGNLGAARAELTKLAKFGLADAQVELGDLYSDEESEEAFGKALHWYQAAAEQGSDRALSRLGKLYAREGKSVSQRAKGEFYLKKAMAAGDDSALMPLIELYLDRPQEFPKADPMQWIQRARQKGDPSGDLALARYYILNGQLQARAGEIVSLCEPIAVSHPDCLVILARVYLADGHTERFNALVARARKAWEQGEIDDRDLYVFARWLSDDESPAKQVAVTNELYQLLIPDYVPAITGRARLIMDNTYLADAEEVIRLLETSRSQGDLKASLTLARLYERGRIVPIDARKAIEYASEASERYPSADYLLGRIYKRGYLGEPEPQKARDHLLKAARRGYAKADYLLAEMFWEGKGIEVNRLYAWSFALLATDAGLPRARELLVEMVPQMPRALEQAAETLANRELAARRQATGASDQTNRQRQGG</sequence>
<dbReference type="PANTHER" id="PTHR11102">
    <property type="entry name" value="SEL-1-LIKE PROTEIN"/>
    <property type="match status" value="1"/>
</dbReference>
<reference evidence="3" key="1">
    <citation type="submission" date="2016-10" db="EMBL/GenBank/DDBJ databases">
        <authorList>
            <person name="Varghese N."/>
            <person name="Submissions S."/>
        </authorList>
    </citation>
    <scope>NUCLEOTIDE SEQUENCE [LARGE SCALE GENOMIC DNA]</scope>
    <source>
        <strain evidence="3">CGMCC 1.6775</strain>
    </source>
</reference>
<dbReference type="Pfam" id="PF08238">
    <property type="entry name" value="Sel1"/>
    <property type="match status" value="5"/>
</dbReference>
<feature type="compositionally biased region" description="Polar residues" evidence="1">
    <location>
        <begin position="443"/>
        <end position="456"/>
    </location>
</feature>
<dbReference type="SMART" id="SM00671">
    <property type="entry name" value="SEL1"/>
    <property type="match status" value="5"/>
</dbReference>
<accession>A0A1I4QSX4</accession>
<proteinExistence type="predicted"/>
<protein>
    <submittedName>
        <fullName evidence="2">Alginate biosynthesis protein AlgK</fullName>
    </submittedName>
</protein>
<dbReference type="InterPro" id="IPR006597">
    <property type="entry name" value="Sel1-like"/>
</dbReference>
<dbReference type="Gene3D" id="1.25.40.10">
    <property type="entry name" value="Tetratricopeptide repeat domain"/>
    <property type="match status" value="1"/>
</dbReference>
<dbReference type="EMBL" id="FOUR01000001">
    <property type="protein sequence ID" value="SFM43162.1"/>
    <property type="molecule type" value="Genomic_DNA"/>
</dbReference>
<feature type="region of interest" description="Disordered" evidence="1">
    <location>
        <begin position="437"/>
        <end position="456"/>
    </location>
</feature>
<dbReference type="AlphaFoldDB" id="A0A1I4QSX4"/>
<organism evidence="2 3">
    <name type="scientific">Marinobacter pelagius</name>
    <dbReference type="NCBI Taxonomy" id="379482"/>
    <lineage>
        <taxon>Bacteria</taxon>
        <taxon>Pseudomonadati</taxon>
        <taxon>Pseudomonadota</taxon>
        <taxon>Gammaproteobacteria</taxon>
        <taxon>Pseudomonadales</taxon>
        <taxon>Marinobacteraceae</taxon>
        <taxon>Marinobacter</taxon>
    </lineage>
</organism>
<dbReference type="PROSITE" id="PS51257">
    <property type="entry name" value="PROKAR_LIPOPROTEIN"/>
    <property type="match status" value="1"/>
</dbReference>
<dbReference type="Proteomes" id="UP000199339">
    <property type="component" value="Unassembled WGS sequence"/>
</dbReference>
<evidence type="ECO:0000313" key="2">
    <source>
        <dbReference type="EMBL" id="SFM43162.1"/>
    </source>
</evidence>